<comment type="caution">
    <text evidence="1">The sequence shown here is derived from an EMBL/GenBank/DDBJ whole genome shotgun (WGS) entry which is preliminary data.</text>
</comment>
<evidence type="ECO:0000313" key="2">
    <source>
        <dbReference type="Proteomes" id="UP000265520"/>
    </source>
</evidence>
<accession>A0A392VE03</accession>
<proteinExistence type="predicted"/>
<dbReference type="Proteomes" id="UP000265520">
    <property type="component" value="Unassembled WGS sequence"/>
</dbReference>
<sequence length="47" mass="5311">VLKVGLSWTCRAEYAEGEARGRAELGMLKVELRMLNVELMIELSLEC</sequence>
<reference evidence="1 2" key="1">
    <citation type="journal article" date="2018" name="Front. Plant Sci.">
        <title>Red Clover (Trifolium pratense) and Zigzag Clover (T. medium) - A Picture of Genomic Similarities and Differences.</title>
        <authorList>
            <person name="Dluhosova J."/>
            <person name="Istvanek J."/>
            <person name="Nedelnik J."/>
            <person name="Repkova J."/>
        </authorList>
    </citation>
    <scope>NUCLEOTIDE SEQUENCE [LARGE SCALE GENOMIC DNA]</scope>
    <source>
        <strain evidence="2">cv. 10/8</strain>
        <tissue evidence="1">Leaf</tissue>
    </source>
</reference>
<dbReference type="EMBL" id="LXQA011117154">
    <property type="protein sequence ID" value="MCI85509.1"/>
    <property type="molecule type" value="Genomic_DNA"/>
</dbReference>
<evidence type="ECO:0000313" key="1">
    <source>
        <dbReference type="EMBL" id="MCI85509.1"/>
    </source>
</evidence>
<keyword evidence="2" id="KW-1185">Reference proteome</keyword>
<dbReference type="AlphaFoldDB" id="A0A392VE03"/>
<protein>
    <submittedName>
        <fullName evidence="1">Uncharacterized protein</fullName>
    </submittedName>
</protein>
<organism evidence="1 2">
    <name type="scientific">Trifolium medium</name>
    <dbReference type="NCBI Taxonomy" id="97028"/>
    <lineage>
        <taxon>Eukaryota</taxon>
        <taxon>Viridiplantae</taxon>
        <taxon>Streptophyta</taxon>
        <taxon>Embryophyta</taxon>
        <taxon>Tracheophyta</taxon>
        <taxon>Spermatophyta</taxon>
        <taxon>Magnoliopsida</taxon>
        <taxon>eudicotyledons</taxon>
        <taxon>Gunneridae</taxon>
        <taxon>Pentapetalae</taxon>
        <taxon>rosids</taxon>
        <taxon>fabids</taxon>
        <taxon>Fabales</taxon>
        <taxon>Fabaceae</taxon>
        <taxon>Papilionoideae</taxon>
        <taxon>50 kb inversion clade</taxon>
        <taxon>NPAAA clade</taxon>
        <taxon>Hologalegina</taxon>
        <taxon>IRL clade</taxon>
        <taxon>Trifolieae</taxon>
        <taxon>Trifolium</taxon>
    </lineage>
</organism>
<name>A0A392VE03_9FABA</name>
<feature type="non-terminal residue" evidence="1">
    <location>
        <position position="1"/>
    </location>
</feature>